<keyword evidence="2" id="KW-1133">Transmembrane helix</keyword>
<accession>A0A978UHU9</accession>
<dbReference type="Pfam" id="PF13962">
    <property type="entry name" value="PGG"/>
    <property type="match status" value="1"/>
</dbReference>
<keyword evidence="2" id="KW-0812">Transmembrane</keyword>
<dbReference type="Proteomes" id="UP000813462">
    <property type="component" value="Unassembled WGS sequence"/>
</dbReference>
<gene>
    <name evidence="4" type="ORF">FEM48_Zijuj11G0083700</name>
</gene>
<feature type="transmembrane region" description="Helical" evidence="2">
    <location>
        <begin position="52"/>
        <end position="69"/>
    </location>
</feature>
<sequence length="98" mass="10475">MFNAAGALKASNLTIPIPFTADSLKCIPSFKERLITSIIRFKRDIPQDTRNALLVITVLITTVICQGSLTPPGGVWQDSNSSTAQVHEAVSPSPVLSP</sequence>
<dbReference type="InterPro" id="IPR026961">
    <property type="entry name" value="PGG_dom"/>
</dbReference>
<comment type="caution">
    <text evidence="4">The sequence shown here is derived from an EMBL/GenBank/DDBJ whole genome shotgun (WGS) entry which is preliminary data.</text>
</comment>
<evidence type="ECO:0000256" key="2">
    <source>
        <dbReference type="SAM" id="Phobius"/>
    </source>
</evidence>
<name>A0A978UHU9_ZIZJJ</name>
<feature type="domain" description="PGG" evidence="3">
    <location>
        <begin position="47"/>
        <end position="81"/>
    </location>
</feature>
<proteinExistence type="predicted"/>
<evidence type="ECO:0000256" key="1">
    <source>
        <dbReference type="SAM" id="MobiDB-lite"/>
    </source>
</evidence>
<evidence type="ECO:0000259" key="3">
    <source>
        <dbReference type="Pfam" id="PF13962"/>
    </source>
</evidence>
<keyword evidence="2" id="KW-0472">Membrane</keyword>
<evidence type="ECO:0000313" key="4">
    <source>
        <dbReference type="EMBL" id="KAH7514380.1"/>
    </source>
</evidence>
<dbReference type="AlphaFoldDB" id="A0A978UHU9"/>
<organism evidence="4 5">
    <name type="scientific">Ziziphus jujuba var. spinosa</name>
    <dbReference type="NCBI Taxonomy" id="714518"/>
    <lineage>
        <taxon>Eukaryota</taxon>
        <taxon>Viridiplantae</taxon>
        <taxon>Streptophyta</taxon>
        <taxon>Embryophyta</taxon>
        <taxon>Tracheophyta</taxon>
        <taxon>Spermatophyta</taxon>
        <taxon>Magnoliopsida</taxon>
        <taxon>eudicotyledons</taxon>
        <taxon>Gunneridae</taxon>
        <taxon>Pentapetalae</taxon>
        <taxon>rosids</taxon>
        <taxon>fabids</taxon>
        <taxon>Rosales</taxon>
        <taxon>Rhamnaceae</taxon>
        <taxon>Paliureae</taxon>
        <taxon>Ziziphus</taxon>
    </lineage>
</organism>
<protein>
    <recommendedName>
        <fullName evidence="3">PGG domain-containing protein</fullName>
    </recommendedName>
</protein>
<reference evidence="4" key="1">
    <citation type="journal article" date="2021" name="Front. Plant Sci.">
        <title>Chromosome-Scale Genome Assembly for Chinese Sour Jujube and Insights Into Its Genome Evolution and Domestication Signature.</title>
        <authorList>
            <person name="Shen L.-Y."/>
            <person name="Luo H."/>
            <person name="Wang X.-L."/>
            <person name="Wang X.-M."/>
            <person name="Qiu X.-J."/>
            <person name="Liu H."/>
            <person name="Zhou S.-S."/>
            <person name="Jia K.-H."/>
            <person name="Nie S."/>
            <person name="Bao Y.-T."/>
            <person name="Zhang R.-G."/>
            <person name="Yun Q.-Z."/>
            <person name="Chai Y.-H."/>
            <person name="Lu J.-Y."/>
            <person name="Li Y."/>
            <person name="Zhao S.-W."/>
            <person name="Mao J.-F."/>
            <person name="Jia S.-G."/>
            <person name="Mao Y.-M."/>
        </authorList>
    </citation>
    <scope>NUCLEOTIDE SEQUENCE</scope>
    <source>
        <strain evidence="4">AT0</strain>
        <tissue evidence="4">Leaf</tissue>
    </source>
</reference>
<dbReference type="EMBL" id="JAEACU010000011">
    <property type="protein sequence ID" value="KAH7514380.1"/>
    <property type="molecule type" value="Genomic_DNA"/>
</dbReference>
<feature type="region of interest" description="Disordered" evidence="1">
    <location>
        <begin position="76"/>
        <end position="98"/>
    </location>
</feature>
<evidence type="ECO:0000313" key="5">
    <source>
        <dbReference type="Proteomes" id="UP000813462"/>
    </source>
</evidence>